<dbReference type="AlphaFoldDB" id="A0A0W8G5X7"/>
<keyword evidence="1" id="KW-0472">Membrane</keyword>
<comment type="caution">
    <text evidence="2">The sequence shown here is derived from an EMBL/GenBank/DDBJ whole genome shotgun (WGS) entry which is preliminary data.</text>
</comment>
<name>A0A0W8G5X7_9ZZZZ</name>
<sequence length="148" mass="16836">MDIVTEQEYAAFIGPEAHKYLPRFRMFDDLAGNFKATWNWSAFFFTFWWLLYRKLYAYAALVFVLSFVPYLNFAIMAASGAAGYFLYYRKARADILQLKKAFPGMDVTVRCAELGGVHRFVIWVGILVSALCILAALALGIVGVMMEN</sequence>
<keyword evidence="1" id="KW-1133">Transmembrane helix</keyword>
<evidence type="ECO:0000256" key="1">
    <source>
        <dbReference type="SAM" id="Phobius"/>
    </source>
</evidence>
<feature type="transmembrane region" description="Helical" evidence="1">
    <location>
        <begin position="57"/>
        <end position="87"/>
    </location>
</feature>
<proteinExistence type="predicted"/>
<feature type="transmembrane region" description="Helical" evidence="1">
    <location>
        <begin position="120"/>
        <end position="146"/>
    </location>
</feature>
<gene>
    <name evidence="2" type="ORF">ASZ90_001624</name>
</gene>
<feature type="transmembrane region" description="Helical" evidence="1">
    <location>
        <begin position="30"/>
        <end position="51"/>
    </location>
</feature>
<dbReference type="Pfam" id="PF10947">
    <property type="entry name" value="DUF2628"/>
    <property type="match status" value="1"/>
</dbReference>
<evidence type="ECO:0000313" key="2">
    <source>
        <dbReference type="EMBL" id="KUG28505.1"/>
    </source>
</evidence>
<dbReference type="EMBL" id="LNQE01000214">
    <property type="protein sequence ID" value="KUG28505.1"/>
    <property type="molecule type" value="Genomic_DNA"/>
</dbReference>
<keyword evidence="1" id="KW-0812">Transmembrane</keyword>
<accession>A0A0W8G5X7</accession>
<dbReference type="InterPro" id="IPR024399">
    <property type="entry name" value="DUF2628"/>
</dbReference>
<reference evidence="2" key="1">
    <citation type="journal article" date="2015" name="Proc. Natl. Acad. Sci. U.S.A.">
        <title>Networks of energetic and metabolic interactions define dynamics in microbial communities.</title>
        <authorList>
            <person name="Embree M."/>
            <person name="Liu J.K."/>
            <person name="Al-Bassam M.M."/>
            <person name="Zengler K."/>
        </authorList>
    </citation>
    <scope>NUCLEOTIDE SEQUENCE</scope>
</reference>
<evidence type="ECO:0008006" key="3">
    <source>
        <dbReference type="Google" id="ProtNLM"/>
    </source>
</evidence>
<protein>
    <recommendedName>
        <fullName evidence="3">DUF2628 domain-containing protein</fullName>
    </recommendedName>
</protein>
<organism evidence="2">
    <name type="scientific">hydrocarbon metagenome</name>
    <dbReference type="NCBI Taxonomy" id="938273"/>
    <lineage>
        <taxon>unclassified sequences</taxon>
        <taxon>metagenomes</taxon>
        <taxon>ecological metagenomes</taxon>
    </lineage>
</organism>